<dbReference type="Gene3D" id="2.40.50.100">
    <property type="match status" value="1"/>
</dbReference>
<organism evidence="4 5">
    <name type="scientific">Sphingobium subterraneum</name>
    <dbReference type="NCBI Taxonomy" id="627688"/>
    <lineage>
        <taxon>Bacteria</taxon>
        <taxon>Pseudomonadati</taxon>
        <taxon>Pseudomonadota</taxon>
        <taxon>Alphaproteobacteria</taxon>
        <taxon>Sphingomonadales</taxon>
        <taxon>Sphingomonadaceae</taxon>
        <taxon>Sphingobium</taxon>
    </lineage>
</organism>
<gene>
    <name evidence="4" type="ORF">FHS92_003008</name>
</gene>
<feature type="domain" description="Lipoyl-binding" evidence="3">
    <location>
        <begin position="2"/>
        <end position="77"/>
    </location>
</feature>
<evidence type="ECO:0000259" key="3">
    <source>
        <dbReference type="PROSITE" id="PS50968"/>
    </source>
</evidence>
<keyword evidence="4" id="KW-0670">Pyruvate</keyword>
<sequence length="80" mass="8780">MKITLKLARIGMSMQEATIAQWHKKPGESFSVGDPLYAIETDKITQDIEATADGTMMEIFVEEGEDVEVGTPLCSVDVTM</sequence>
<protein>
    <submittedName>
        <fullName evidence="4">Pyruvate/2-oxoglutarate dehydrogenase complex dihydrolipoamide acyltransferase (E2) component</fullName>
    </submittedName>
</protein>
<dbReference type="Pfam" id="PF00364">
    <property type="entry name" value="Biotin_lipoyl"/>
    <property type="match status" value="1"/>
</dbReference>
<keyword evidence="4" id="KW-0012">Acyltransferase</keyword>
<dbReference type="EMBL" id="JACIJP010000006">
    <property type="protein sequence ID" value="MBB6125247.1"/>
    <property type="molecule type" value="Genomic_DNA"/>
</dbReference>
<accession>A0A841J360</accession>
<comment type="cofactor">
    <cofactor evidence="1">
        <name>(R)-lipoate</name>
        <dbReference type="ChEBI" id="CHEBI:83088"/>
    </cofactor>
</comment>
<dbReference type="GO" id="GO:0006086">
    <property type="term" value="P:pyruvate decarboxylation to acetyl-CoA"/>
    <property type="evidence" value="ECO:0007669"/>
    <property type="project" value="InterPro"/>
</dbReference>
<name>A0A841J360_9SPHN</name>
<dbReference type="InterPro" id="IPR003016">
    <property type="entry name" value="2-oxoA_DH_lipoyl-BS"/>
</dbReference>
<dbReference type="PANTHER" id="PTHR23151:SF90">
    <property type="entry name" value="DIHYDROLIPOYLLYSINE-RESIDUE ACETYLTRANSFERASE COMPONENT OF PYRUVATE DEHYDROGENASE COMPLEX, MITOCHONDRIAL-RELATED"/>
    <property type="match status" value="1"/>
</dbReference>
<dbReference type="AlphaFoldDB" id="A0A841J360"/>
<dbReference type="RefSeq" id="WP_184081556.1">
    <property type="nucleotide sequence ID" value="NZ_JACIJP010000006.1"/>
</dbReference>
<dbReference type="GO" id="GO:0045254">
    <property type="term" value="C:pyruvate dehydrogenase complex"/>
    <property type="evidence" value="ECO:0007669"/>
    <property type="project" value="InterPro"/>
</dbReference>
<dbReference type="CDD" id="cd06849">
    <property type="entry name" value="lipoyl_domain"/>
    <property type="match status" value="1"/>
</dbReference>
<dbReference type="PROSITE" id="PS50968">
    <property type="entry name" value="BIOTINYL_LIPOYL"/>
    <property type="match status" value="1"/>
</dbReference>
<dbReference type="Proteomes" id="UP000552700">
    <property type="component" value="Unassembled WGS sequence"/>
</dbReference>
<reference evidence="4 5" key="1">
    <citation type="submission" date="2020-08" db="EMBL/GenBank/DDBJ databases">
        <title>Genomic Encyclopedia of Type Strains, Phase IV (KMG-IV): sequencing the most valuable type-strain genomes for metagenomic binning, comparative biology and taxonomic classification.</title>
        <authorList>
            <person name="Goeker M."/>
        </authorList>
    </citation>
    <scope>NUCLEOTIDE SEQUENCE [LARGE SCALE GENOMIC DNA]</scope>
    <source>
        <strain evidence="4 5">DSM 102255</strain>
    </source>
</reference>
<dbReference type="SUPFAM" id="SSF51230">
    <property type="entry name" value="Single hybrid motif"/>
    <property type="match status" value="1"/>
</dbReference>
<dbReference type="InterPro" id="IPR011053">
    <property type="entry name" value="Single_hybrid_motif"/>
</dbReference>
<evidence type="ECO:0000313" key="5">
    <source>
        <dbReference type="Proteomes" id="UP000552700"/>
    </source>
</evidence>
<dbReference type="InterPro" id="IPR045257">
    <property type="entry name" value="E2/Pdx1"/>
</dbReference>
<comment type="caution">
    <text evidence="4">The sequence shown here is derived from an EMBL/GenBank/DDBJ whole genome shotgun (WGS) entry which is preliminary data.</text>
</comment>
<proteinExistence type="predicted"/>
<dbReference type="InterPro" id="IPR000089">
    <property type="entry name" value="Biotin_lipoyl"/>
</dbReference>
<evidence type="ECO:0000313" key="4">
    <source>
        <dbReference type="EMBL" id="MBB6125247.1"/>
    </source>
</evidence>
<evidence type="ECO:0000256" key="2">
    <source>
        <dbReference type="ARBA" id="ARBA00022823"/>
    </source>
</evidence>
<dbReference type="PANTHER" id="PTHR23151">
    <property type="entry name" value="DIHYDROLIPOAMIDE ACETYL/SUCCINYL-TRANSFERASE-RELATED"/>
    <property type="match status" value="1"/>
</dbReference>
<dbReference type="GO" id="GO:0016746">
    <property type="term" value="F:acyltransferase activity"/>
    <property type="evidence" value="ECO:0007669"/>
    <property type="project" value="UniProtKB-KW"/>
</dbReference>
<keyword evidence="5" id="KW-1185">Reference proteome</keyword>
<keyword evidence="2" id="KW-0450">Lipoyl</keyword>
<dbReference type="PROSITE" id="PS00189">
    <property type="entry name" value="LIPOYL"/>
    <property type="match status" value="1"/>
</dbReference>
<keyword evidence="4" id="KW-0808">Transferase</keyword>
<evidence type="ECO:0000256" key="1">
    <source>
        <dbReference type="ARBA" id="ARBA00001938"/>
    </source>
</evidence>